<dbReference type="PANTHER" id="PTHR23150:SF35">
    <property type="entry name" value="BLL6746 PROTEIN"/>
    <property type="match status" value="1"/>
</dbReference>
<dbReference type="Gene3D" id="3.90.1580.10">
    <property type="entry name" value="paralog of FGE (formylglycine-generating enzyme)"/>
    <property type="match status" value="1"/>
</dbReference>
<dbReference type="SUPFAM" id="SSF56436">
    <property type="entry name" value="C-type lectin-like"/>
    <property type="match status" value="1"/>
</dbReference>
<dbReference type="Pfam" id="PF03781">
    <property type="entry name" value="FGE-sulfatase"/>
    <property type="match status" value="1"/>
</dbReference>
<dbReference type="KEGG" id="chq:AQ619_16895"/>
<dbReference type="GO" id="GO:0120147">
    <property type="term" value="F:formylglycine-generating oxidase activity"/>
    <property type="evidence" value="ECO:0007669"/>
    <property type="project" value="TreeGrafter"/>
</dbReference>
<dbReference type="InterPro" id="IPR051043">
    <property type="entry name" value="Sulfatase_Mod_Factor_Kinase"/>
</dbReference>
<proteinExistence type="predicted"/>
<name>A0A0P0P2V9_9CAUL</name>
<evidence type="ECO:0000313" key="2">
    <source>
        <dbReference type="EMBL" id="ALL14907.1"/>
    </source>
</evidence>
<dbReference type="Proteomes" id="UP000056905">
    <property type="component" value="Chromosome"/>
</dbReference>
<dbReference type="InterPro" id="IPR005532">
    <property type="entry name" value="SUMF_dom"/>
</dbReference>
<protein>
    <recommendedName>
        <fullName evidence="1">Sulfatase-modifying factor enzyme-like domain-containing protein</fullName>
    </recommendedName>
</protein>
<keyword evidence="3" id="KW-1185">Reference proteome</keyword>
<gene>
    <name evidence="2" type="ORF">AQ619_16895</name>
</gene>
<dbReference type="PROSITE" id="PS51257">
    <property type="entry name" value="PROKAR_LIPOPROTEIN"/>
    <property type="match status" value="1"/>
</dbReference>
<reference evidence="2 3" key="1">
    <citation type="submission" date="2015-10" db="EMBL/GenBank/DDBJ databases">
        <title>Conservation of the essential genome among Caulobacter and Brevundimonas species.</title>
        <authorList>
            <person name="Scott D."/>
            <person name="Ely B."/>
        </authorList>
    </citation>
    <scope>NUCLEOTIDE SEQUENCE [LARGE SCALE GENOMIC DNA]</scope>
    <source>
        <strain evidence="2 3">CB4</strain>
    </source>
</reference>
<dbReference type="EMBL" id="CP013002">
    <property type="protein sequence ID" value="ALL14907.1"/>
    <property type="molecule type" value="Genomic_DNA"/>
</dbReference>
<accession>A0A0P0P2V9</accession>
<dbReference type="InterPro" id="IPR016187">
    <property type="entry name" value="CTDL_fold"/>
</dbReference>
<dbReference type="InterPro" id="IPR042095">
    <property type="entry name" value="SUMF_sf"/>
</dbReference>
<organism evidence="2 3">
    <name type="scientific">Caulobacter henricii</name>
    <dbReference type="NCBI Taxonomy" id="69395"/>
    <lineage>
        <taxon>Bacteria</taxon>
        <taxon>Pseudomonadati</taxon>
        <taxon>Pseudomonadota</taxon>
        <taxon>Alphaproteobacteria</taxon>
        <taxon>Caulobacterales</taxon>
        <taxon>Caulobacteraceae</taxon>
        <taxon>Caulobacter</taxon>
    </lineage>
</organism>
<feature type="domain" description="Sulfatase-modifying factor enzyme-like" evidence="1">
    <location>
        <begin position="136"/>
        <end position="362"/>
    </location>
</feature>
<evidence type="ECO:0000313" key="3">
    <source>
        <dbReference type="Proteomes" id="UP000056905"/>
    </source>
</evidence>
<sequence length="364" mass="38152">MYFDTKPGDVLTVGFAGGRSVISIVSALGCPLTGTEARSDFIAGEMFATPGTKKAKETYIAGGGRYIIRVGAIYPTPSTQYIVQVIRAPGKKGIQLAPGAVIQAVDLNNTDTASTAASPQAASYAAGQTVQDCPNCPSMIVVPAGTFLMGSTAAEEGRGRDEGPRHPVTFANPFAVGRTEISFDEWNACVADNGCTQKPADGGWGQGKQPVINVTWNDAMGYAAWLSKKTGQKYFLPSESEWEYAARAGGETAWNTGEAIVTDDANFLSVVGQPVPVASYPANAFGLHDLHGNVAEWVRDCHKAIGYFGAPNNGGIADEANCAARVQRGGDWTSEPAAIRSARRAPAAPLTRGTTVGFRVARAL</sequence>
<evidence type="ECO:0000259" key="1">
    <source>
        <dbReference type="Pfam" id="PF03781"/>
    </source>
</evidence>
<dbReference type="PANTHER" id="PTHR23150">
    <property type="entry name" value="SULFATASE MODIFYING FACTOR 1, 2"/>
    <property type="match status" value="1"/>
</dbReference>
<dbReference type="AlphaFoldDB" id="A0A0P0P2V9"/>
<dbReference type="STRING" id="69395.AQ619_16895"/>